<dbReference type="InterPro" id="IPR035906">
    <property type="entry name" value="MetI-like_sf"/>
</dbReference>
<evidence type="ECO:0000313" key="8">
    <source>
        <dbReference type="Proteomes" id="UP000017090"/>
    </source>
</evidence>
<evidence type="ECO:0000256" key="4">
    <source>
        <dbReference type="ARBA" id="ARBA00023136"/>
    </source>
</evidence>
<comment type="caution">
    <text evidence="7">The sequence shown here is derived from an EMBL/GenBank/DDBJ whole genome shotgun (WGS) entry which is preliminary data.</text>
</comment>
<feature type="transmembrane region" description="Helical" evidence="5">
    <location>
        <begin position="12"/>
        <end position="32"/>
    </location>
</feature>
<accession>U7UTU6</accession>
<keyword evidence="5" id="KW-0813">Transport</keyword>
<evidence type="ECO:0000313" key="7">
    <source>
        <dbReference type="EMBL" id="ERT61893.1"/>
    </source>
</evidence>
<dbReference type="GO" id="GO:0005886">
    <property type="term" value="C:plasma membrane"/>
    <property type="evidence" value="ECO:0007669"/>
    <property type="project" value="UniProtKB-SubCell"/>
</dbReference>
<dbReference type="Proteomes" id="UP000017090">
    <property type="component" value="Unassembled WGS sequence"/>
</dbReference>
<organism evidence="7 8">
    <name type="scientific">Megasphaera vaginalis</name>
    <name type="common">ex Srinivasan et al. 2021</name>
    <dbReference type="NCBI Taxonomy" id="1111454"/>
    <lineage>
        <taxon>Bacteria</taxon>
        <taxon>Bacillati</taxon>
        <taxon>Bacillota</taxon>
        <taxon>Negativicutes</taxon>
        <taxon>Veillonellales</taxon>
        <taxon>Veillonellaceae</taxon>
        <taxon>Megasphaera</taxon>
    </lineage>
</organism>
<feature type="domain" description="ABC transmembrane type-1" evidence="6">
    <location>
        <begin position="59"/>
        <end position="253"/>
    </location>
</feature>
<keyword evidence="4 5" id="KW-0472">Membrane</keyword>
<feature type="transmembrane region" description="Helical" evidence="5">
    <location>
        <begin position="486"/>
        <end position="508"/>
    </location>
</feature>
<name>U7UTU6_9FIRM</name>
<feature type="transmembrane region" description="Helical" evidence="5">
    <location>
        <begin position="63"/>
        <end position="85"/>
    </location>
</feature>
<gene>
    <name evidence="7" type="ORF">HMPREF1250_1940</name>
</gene>
<feature type="domain" description="ABC transmembrane type-1" evidence="6">
    <location>
        <begin position="373"/>
        <end position="563"/>
    </location>
</feature>
<evidence type="ECO:0000259" key="6">
    <source>
        <dbReference type="PROSITE" id="PS50928"/>
    </source>
</evidence>
<reference evidence="7 8" key="1">
    <citation type="submission" date="2013-09" db="EMBL/GenBank/DDBJ databases">
        <authorList>
            <person name="Durkin A.S."/>
            <person name="Haft D.R."/>
            <person name="McCorrison J."/>
            <person name="Torralba M."/>
            <person name="Gillis M."/>
            <person name="Haft D.H."/>
            <person name="Methe B."/>
            <person name="Sutton G."/>
            <person name="Nelson K.E."/>
        </authorList>
    </citation>
    <scope>NUCLEOTIDE SEQUENCE [LARGE SCALE GENOMIC DNA]</scope>
    <source>
        <strain evidence="7 8">BV3C16-1</strain>
    </source>
</reference>
<sequence>MAVFSDKEKYTVIIDVFLFLATFLLFYGVYYLSRGMTVPFSLTDEPRITLDPLYLPYYAGRSALRIFIAFFFSLLFSLLYGYIAAKNPTARRIMIPLLDILQSIPVLGFLSATILMFINLFPHRLTGVEIASIFAIFTSMAWNMTFSVYQSILAEPGDLQEAADVLHMNGWQRFLHLDAPVSAIGLVWNGMMSFGGAWFFLAASEAISVMGQNIQLPGVGTYLAVATTEGDFTAMFYAVITMFILIVLIDQLFWRPLVVWSRKFKIELSESGQQPSSWLYEALQRSWLMNCLVKNIILFPCRAVNKAINFFADAVASFQQRLARDKKKHVVDGVIKGVLLLAAVYFLFPLLQSTLSNISEIKVGDIENAVVLGLYTLLRVLAALTIGLLWTLPLGVAIGLRPNLSEKMQPVIQIISAFPANMIFPFVTIIFLKYHLDFEFGSVFLMMLGTQWYILFNVIAGAMSIPNDLLEAAAVFHITGWRRWRYVILPSIFPHLLTGLITASGGAWNASIISEIVIWKDQPLIAQGLGAYVSQATTAGNWPQIIIGIMIMCLFVIMANRLIWQKLYDLAESQFHIE</sequence>
<dbReference type="InterPro" id="IPR000515">
    <property type="entry name" value="MetI-like"/>
</dbReference>
<evidence type="ECO:0000256" key="1">
    <source>
        <dbReference type="ARBA" id="ARBA00004141"/>
    </source>
</evidence>
<dbReference type="STRING" id="1111454.HMPREF1250_1940"/>
<evidence type="ECO:0000256" key="3">
    <source>
        <dbReference type="ARBA" id="ARBA00022989"/>
    </source>
</evidence>
<feature type="transmembrane region" description="Helical" evidence="5">
    <location>
        <begin position="542"/>
        <end position="564"/>
    </location>
</feature>
<dbReference type="EMBL" id="AWXA01000007">
    <property type="protein sequence ID" value="ERT61893.1"/>
    <property type="molecule type" value="Genomic_DNA"/>
</dbReference>
<protein>
    <submittedName>
        <fullName evidence="7">ABC transporter, permease protein</fullName>
    </submittedName>
</protein>
<comment type="similarity">
    <text evidence="5">Belongs to the binding-protein-dependent transport system permease family.</text>
</comment>
<feature type="transmembrane region" description="Helical" evidence="5">
    <location>
        <begin position="181"/>
        <end position="201"/>
    </location>
</feature>
<dbReference type="PANTHER" id="PTHR42744">
    <property type="entry name" value="BINDING-PROTEIN-DEPENDENT TRANSPORT SYSTEMS INNER MEMBRANE COMPONENT"/>
    <property type="match status" value="1"/>
</dbReference>
<dbReference type="AlphaFoldDB" id="U7UTU6"/>
<keyword evidence="8" id="KW-1185">Reference proteome</keyword>
<dbReference type="SUPFAM" id="SSF161098">
    <property type="entry name" value="MetI-like"/>
    <property type="match status" value="2"/>
</dbReference>
<dbReference type="Pfam" id="PF00528">
    <property type="entry name" value="BPD_transp_1"/>
    <property type="match status" value="2"/>
</dbReference>
<evidence type="ECO:0000256" key="2">
    <source>
        <dbReference type="ARBA" id="ARBA00022692"/>
    </source>
</evidence>
<feature type="transmembrane region" description="Helical" evidence="5">
    <location>
        <begin position="330"/>
        <end position="352"/>
    </location>
</feature>
<dbReference type="RefSeq" id="WP_023052789.1">
    <property type="nucleotide sequence ID" value="NZ_AWXA01000007.1"/>
</dbReference>
<feature type="transmembrane region" description="Helical" evidence="5">
    <location>
        <begin position="444"/>
        <end position="465"/>
    </location>
</feature>
<dbReference type="GO" id="GO:0055085">
    <property type="term" value="P:transmembrane transport"/>
    <property type="evidence" value="ECO:0007669"/>
    <property type="project" value="InterPro"/>
</dbReference>
<dbReference type="PROSITE" id="PS50928">
    <property type="entry name" value="ABC_TM1"/>
    <property type="match status" value="2"/>
</dbReference>
<keyword evidence="3 5" id="KW-1133">Transmembrane helix</keyword>
<feature type="transmembrane region" description="Helical" evidence="5">
    <location>
        <begin position="372"/>
        <end position="399"/>
    </location>
</feature>
<keyword evidence="2 5" id="KW-0812">Transmembrane</keyword>
<dbReference type="PANTHER" id="PTHR42744:SF1">
    <property type="entry name" value="BINDING-PROTEIN-DEPENDENT TRANSPORT SYSTEMS INNER MEMBRANE COMPONENT"/>
    <property type="match status" value="1"/>
</dbReference>
<feature type="transmembrane region" description="Helical" evidence="5">
    <location>
        <begin position="97"/>
        <end position="118"/>
    </location>
</feature>
<dbReference type="PATRIC" id="fig|1111454.3.peg.276"/>
<proteinExistence type="inferred from homology"/>
<dbReference type="Gene3D" id="1.10.3720.10">
    <property type="entry name" value="MetI-like"/>
    <property type="match status" value="2"/>
</dbReference>
<feature type="transmembrane region" description="Helical" evidence="5">
    <location>
        <begin position="234"/>
        <end position="254"/>
    </location>
</feature>
<feature type="transmembrane region" description="Helical" evidence="5">
    <location>
        <begin position="130"/>
        <end position="149"/>
    </location>
</feature>
<evidence type="ECO:0000256" key="5">
    <source>
        <dbReference type="RuleBase" id="RU363032"/>
    </source>
</evidence>
<dbReference type="eggNOG" id="COG4986">
    <property type="taxonomic scope" value="Bacteria"/>
</dbReference>
<comment type="subcellular location">
    <subcellularLocation>
        <location evidence="5">Cell membrane</location>
        <topology evidence="5">Multi-pass membrane protein</topology>
    </subcellularLocation>
    <subcellularLocation>
        <location evidence="1">Membrane</location>
        <topology evidence="1">Multi-pass membrane protein</topology>
    </subcellularLocation>
</comment>
<dbReference type="OrthoDB" id="9806809at2"/>
<feature type="transmembrane region" description="Helical" evidence="5">
    <location>
        <begin position="411"/>
        <end position="432"/>
    </location>
</feature>
<dbReference type="CDD" id="cd06261">
    <property type="entry name" value="TM_PBP2"/>
    <property type="match status" value="2"/>
</dbReference>